<accession>A0A5N8VZW0</accession>
<dbReference type="PANTHER" id="PTHR30349:SF81">
    <property type="entry name" value="TYROSINE RECOMBINASE XERC"/>
    <property type="match status" value="1"/>
</dbReference>
<keyword evidence="6" id="KW-1185">Reference proteome</keyword>
<dbReference type="GO" id="GO:0015074">
    <property type="term" value="P:DNA integration"/>
    <property type="evidence" value="ECO:0007669"/>
    <property type="project" value="InterPro"/>
</dbReference>
<dbReference type="InterPro" id="IPR013762">
    <property type="entry name" value="Integrase-like_cat_sf"/>
</dbReference>
<evidence type="ECO:0000259" key="4">
    <source>
        <dbReference type="PROSITE" id="PS51898"/>
    </source>
</evidence>
<gene>
    <name evidence="5" type="ORF">FNH04_12975</name>
</gene>
<keyword evidence="1" id="KW-0238">DNA-binding</keyword>
<dbReference type="Gene3D" id="1.10.150.130">
    <property type="match status" value="1"/>
</dbReference>
<reference evidence="5 6" key="1">
    <citation type="submission" date="2019-07" db="EMBL/GenBank/DDBJ databases">
        <title>New species of Amycolatopsis and Streptomyces.</title>
        <authorList>
            <person name="Duangmal K."/>
            <person name="Teo W.F.A."/>
            <person name="Lipun K."/>
        </authorList>
    </citation>
    <scope>NUCLEOTIDE SEQUENCE [LARGE SCALE GENOMIC DNA]</scope>
    <source>
        <strain evidence="5 6">TISTR 2346</strain>
    </source>
</reference>
<dbReference type="PANTHER" id="PTHR30349">
    <property type="entry name" value="PHAGE INTEGRASE-RELATED"/>
    <property type="match status" value="1"/>
</dbReference>
<feature type="domain" description="Tyr recombinase" evidence="4">
    <location>
        <begin position="195"/>
        <end position="374"/>
    </location>
</feature>
<name>A0A5N8VZW0_9ACTN</name>
<dbReference type="PROSITE" id="PS51898">
    <property type="entry name" value="TYR_RECOMBINASE"/>
    <property type="match status" value="1"/>
</dbReference>
<dbReference type="InterPro" id="IPR010998">
    <property type="entry name" value="Integrase_recombinase_N"/>
</dbReference>
<dbReference type="GO" id="GO:0003677">
    <property type="term" value="F:DNA binding"/>
    <property type="evidence" value="ECO:0007669"/>
    <property type="project" value="UniProtKB-KW"/>
</dbReference>
<dbReference type="OrthoDB" id="3216232at2"/>
<protein>
    <submittedName>
        <fullName evidence="5">Site-specific integrase</fullName>
    </submittedName>
</protein>
<dbReference type="EMBL" id="VJZE01000068">
    <property type="protein sequence ID" value="MPY40783.1"/>
    <property type="molecule type" value="Genomic_DNA"/>
</dbReference>
<evidence type="ECO:0000256" key="3">
    <source>
        <dbReference type="SAM" id="MobiDB-lite"/>
    </source>
</evidence>
<dbReference type="Proteomes" id="UP000326979">
    <property type="component" value="Unassembled WGS sequence"/>
</dbReference>
<comment type="caution">
    <text evidence="5">The sequence shown here is derived from an EMBL/GenBank/DDBJ whole genome shotgun (WGS) entry which is preliminary data.</text>
</comment>
<organism evidence="5 6">
    <name type="scientific">Streptomyces phyllanthi</name>
    <dbReference type="NCBI Taxonomy" id="1803180"/>
    <lineage>
        <taxon>Bacteria</taxon>
        <taxon>Bacillati</taxon>
        <taxon>Actinomycetota</taxon>
        <taxon>Actinomycetes</taxon>
        <taxon>Kitasatosporales</taxon>
        <taxon>Streptomycetaceae</taxon>
        <taxon>Streptomyces</taxon>
    </lineage>
</organism>
<feature type="region of interest" description="Disordered" evidence="3">
    <location>
        <begin position="108"/>
        <end position="132"/>
    </location>
</feature>
<dbReference type="RefSeq" id="WP_152783616.1">
    <property type="nucleotide sequence ID" value="NZ_BAABEQ010000008.1"/>
</dbReference>
<dbReference type="GO" id="GO:0006310">
    <property type="term" value="P:DNA recombination"/>
    <property type="evidence" value="ECO:0007669"/>
    <property type="project" value="UniProtKB-KW"/>
</dbReference>
<evidence type="ECO:0000313" key="6">
    <source>
        <dbReference type="Proteomes" id="UP000326979"/>
    </source>
</evidence>
<dbReference type="InterPro" id="IPR050090">
    <property type="entry name" value="Tyrosine_recombinase_XerCD"/>
</dbReference>
<dbReference type="InterPro" id="IPR002104">
    <property type="entry name" value="Integrase_catalytic"/>
</dbReference>
<dbReference type="SUPFAM" id="SSF56349">
    <property type="entry name" value="DNA breaking-rejoining enzymes"/>
    <property type="match status" value="1"/>
</dbReference>
<sequence>MTETSDASRDLAGLVVPSAGSVVESDDPWQPYRLLDAGGEVVVPVAEYLQDLQATGRPATTQRSYALALLRWFRFLWAVGVPRGQATRVEARDFSRWLQMVAKPTRGGVASQRRVNPVTGKSGPGRQYAPRTRAHSETVLRGFYAFHLDLGTGPLVNPFPLARGRDGERVRAHRAPTAPMRFERSGLYRPKIARQAPRRIPDDRFDELFARLPSHRDRALVALWVSTGARASELLGVRRGEVDAGQQLVTVVRKGSRALQSLPASPDAMVWLRLYQAQMDGLVETEADGPLWWTLRRPFRPLSYPAAYRMFQRVNAMIGANWSLHDLRHTAAYRMARDPGMPLTDIQWVLGHAELTTTQLYLSPVPEDVIASVLAHHRRAADRAGEPAVPTAPGYRSESLDVLFGRGSA</sequence>
<dbReference type="Pfam" id="PF00589">
    <property type="entry name" value="Phage_integrase"/>
    <property type="match status" value="1"/>
</dbReference>
<dbReference type="CDD" id="cd00397">
    <property type="entry name" value="DNA_BRE_C"/>
    <property type="match status" value="1"/>
</dbReference>
<proteinExistence type="predicted"/>
<keyword evidence="2" id="KW-0233">DNA recombination</keyword>
<dbReference type="Gene3D" id="1.10.443.10">
    <property type="entry name" value="Intergrase catalytic core"/>
    <property type="match status" value="1"/>
</dbReference>
<evidence type="ECO:0000256" key="1">
    <source>
        <dbReference type="ARBA" id="ARBA00023125"/>
    </source>
</evidence>
<dbReference type="InterPro" id="IPR011010">
    <property type="entry name" value="DNA_brk_join_enz"/>
</dbReference>
<dbReference type="AlphaFoldDB" id="A0A5N8VZW0"/>
<evidence type="ECO:0000313" key="5">
    <source>
        <dbReference type="EMBL" id="MPY40783.1"/>
    </source>
</evidence>
<evidence type="ECO:0000256" key="2">
    <source>
        <dbReference type="ARBA" id="ARBA00023172"/>
    </source>
</evidence>